<feature type="coiled-coil region" evidence="1">
    <location>
        <begin position="87"/>
        <end position="114"/>
    </location>
</feature>
<dbReference type="RefSeq" id="WP_272084594.1">
    <property type="nucleotide sequence ID" value="NZ_JAQNDL010000001.1"/>
</dbReference>
<keyword evidence="1" id="KW-0175">Coiled coil</keyword>
<organism evidence="2 3">
    <name type="scientific">Nannocystis bainbridge</name>
    <dbReference type="NCBI Taxonomy" id="2995303"/>
    <lineage>
        <taxon>Bacteria</taxon>
        <taxon>Pseudomonadati</taxon>
        <taxon>Myxococcota</taxon>
        <taxon>Polyangia</taxon>
        <taxon>Nannocystales</taxon>
        <taxon>Nannocystaceae</taxon>
        <taxon>Nannocystis</taxon>
    </lineage>
</organism>
<comment type="caution">
    <text evidence="2">The sequence shown here is derived from an EMBL/GenBank/DDBJ whole genome shotgun (WGS) entry which is preliminary data.</text>
</comment>
<reference evidence="2 3" key="1">
    <citation type="submission" date="2022-11" db="EMBL/GenBank/DDBJ databases">
        <title>Minimal conservation of predation-associated metabolite biosynthetic gene clusters underscores biosynthetic potential of Myxococcota including descriptions for ten novel species: Archangium lansinium sp. nov., Myxococcus landrumus sp. nov., Nannocystis bai.</title>
        <authorList>
            <person name="Ahearne A."/>
            <person name="Stevens C."/>
            <person name="Dowd S."/>
        </authorList>
    </citation>
    <scope>NUCLEOTIDE SEQUENCE [LARGE SCALE GENOMIC DNA]</scope>
    <source>
        <strain evidence="2 3">BB15-2</strain>
    </source>
</reference>
<keyword evidence="3" id="KW-1185">Reference proteome</keyword>
<accession>A0ABT5DUP3</accession>
<evidence type="ECO:0000256" key="1">
    <source>
        <dbReference type="SAM" id="Coils"/>
    </source>
</evidence>
<protein>
    <submittedName>
        <fullName evidence="2">Uncharacterized protein</fullName>
    </submittedName>
</protein>
<name>A0ABT5DUP3_9BACT</name>
<dbReference type="Proteomes" id="UP001221686">
    <property type="component" value="Unassembled WGS sequence"/>
</dbReference>
<evidence type="ECO:0000313" key="3">
    <source>
        <dbReference type="Proteomes" id="UP001221686"/>
    </source>
</evidence>
<proteinExistence type="predicted"/>
<sequence>MNDDIRQTKAAIQIVDAASSLSPLKFIEGVATFFGLEGNASRMEKLCAHEYEEFVFEEILFAKNNVARVANRVSAMEPRIHRHEWTLEEIQKALQDSDRRTAKLQATLEEWQTRLGHLGASPSDLVALFRAGFDVWRQSSDAKKRKLLGNALRNAFDPKQYEEGLTLRLLGILSELTYGDIRTLIDMGPNLEFRKQPYRFRSENMPPVNMGLPDSLEHDHAVRLISRRLAIETDFGISDTRGRCIPTQLGLRLLALVEAQAEAEEPVT</sequence>
<dbReference type="EMBL" id="JAQNDL010000001">
    <property type="protein sequence ID" value="MDC0716147.1"/>
    <property type="molecule type" value="Genomic_DNA"/>
</dbReference>
<evidence type="ECO:0000313" key="2">
    <source>
        <dbReference type="EMBL" id="MDC0716147.1"/>
    </source>
</evidence>
<gene>
    <name evidence="2" type="ORF">POL25_04540</name>
</gene>